<dbReference type="Pfam" id="PF00753">
    <property type="entry name" value="Lactamase_B"/>
    <property type="match status" value="1"/>
</dbReference>
<dbReference type="InterPro" id="IPR001279">
    <property type="entry name" value="Metallo-B-lactamas"/>
</dbReference>
<keyword evidence="4" id="KW-0862">Zinc</keyword>
<evidence type="ECO:0000259" key="5">
    <source>
        <dbReference type="SMART" id="SM00849"/>
    </source>
</evidence>
<reference evidence="7 8" key="1">
    <citation type="submission" date="2024-04" db="EMBL/GenBank/DDBJ databases">
        <title>Tritrichomonas musculus Genome.</title>
        <authorList>
            <person name="Alves-Ferreira E."/>
            <person name="Grigg M."/>
            <person name="Lorenzi H."/>
            <person name="Galac M."/>
        </authorList>
    </citation>
    <scope>NUCLEOTIDE SEQUENCE [LARGE SCALE GENOMIC DNA]</scope>
    <source>
        <strain evidence="7 8">EAF2021</strain>
    </source>
</reference>
<comment type="caution">
    <text evidence="7">The sequence shown here is derived from an EMBL/GenBank/DDBJ whole genome shotgun (WGS) entry which is preliminary data.</text>
</comment>
<dbReference type="InterPro" id="IPR036866">
    <property type="entry name" value="RibonucZ/Hydroxyglut_hydro"/>
</dbReference>
<evidence type="ECO:0000313" key="7">
    <source>
        <dbReference type="EMBL" id="KAK8888291.1"/>
    </source>
</evidence>
<proteinExistence type="predicted"/>
<dbReference type="CDD" id="cd06262">
    <property type="entry name" value="metallo-hydrolase-like_MBL-fold"/>
    <property type="match status" value="1"/>
</dbReference>
<dbReference type="EMBL" id="JAPFFF010000484">
    <property type="protein sequence ID" value="KAK8834159.1"/>
    <property type="molecule type" value="Genomic_DNA"/>
</dbReference>
<evidence type="ECO:0000256" key="3">
    <source>
        <dbReference type="ARBA" id="ARBA00022801"/>
    </source>
</evidence>
<gene>
    <name evidence="6" type="ORF">M9Y10_033255</name>
    <name evidence="7" type="ORF">M9Y10_039357</name>
</gene>
<dbReference type="SMART" id="SM00849">
    <property type="entry name" value="Lactamase_B"/>
    <property type="match status" value="1"/>
</dbReference>
<evidence type="ECO:0000256" key="2">
    <source>
        <dbReference type="ARBA" id="ARBA00022723"/>
    </source>
</evidence>
<protein>
    <recommendedName>
        <fullName evidence="5">Metallo-beta-lactamase domain-containing protein</fullName>
    </recommendedName>
</protein>
<sequence>MDTNMYLLNFDTHCLIIDPADDASSIINLISQKCPKAKPYIFLTHGHYDHILAVPDLCDHFKGITIFASQLDLPVFNDPFINLSNEFCKSLSITLEKYVKNMKFVKEGEQISFNNNQFDIIGLAGHTPGSIGIHNKNQKCAFVGDTLMRESIGAVTFPLADDDLMMKNIREKLMVLDPDTKIYPGHGEVTTIGHEKKENVFISGDEMNAEKKITKLLSALSMSFLETKNTDFLDHCV</sequence>
<keyword evidence="3" id="KW-0378">Hydrolase</keyword>
<keyword evidence="8" id="KW-1185">Reference proteome</keyword>
<keyword evidence="2" id="KW-0479">Metal-binding</keyword>
<evidence type="ECO:0000313" key="6">
    <source>
        <dbReference type="EMBL" id="KAK8834159.1"/>
    </source>
</evidence>
<evidence type="ECO:0000256" key="1">
    <source>
        <dbReference type="ARBA" id="ARBA00001947"/>
    </source>
</evidence>
<dbReference type="InterPro" id="IPR051453">
    <property type="entry name" value="MBL_Glyoxalase_II"/>
</dbReference>
<name>A0ABR2KC05_9EUKA</name>
<dbReference type="Gene3D" id="3.60.15.10">
    <property type="entry name" value="Ribonuclease Z/Hydroxyacylglutathione hydrolase-like"/>
    <property type="match status" value="1"/>
</dbReference>
<evidence type="ECO:0000256" key="4">
    <source>
        <dbReference type="ARBA" id="ARBA00022833"/>
    </source>
</evidence>
<dbReference type="EMBL" id="JAPFFF010000006">
    <property type="protein sequence ID" value="KAK8888291.1"/>
    <property type="molecule type" value="Genomic_DNA"/>
</dbReference>
<feature type="domain" description="Metallo-beta-lactamase" evidence="5">
    <location>
        <begin position="2"/>
        <end position="186"/>
    </location>
</feature>
<accession>A0ABR2KC05</accession>
<dbReference type="PANTHER" id="PTHR46233:SF3">
    <property type="entry name" value="HYDROXYACYLGLUTATHIONE HYDROLASE GLOC"/>
    <property type="match status" value="1"/>
</dbReference>
<evidence type="ECO:0000313" key="8">
    <source>
        <dbReference type="Proteomes" id="UP001470230"/>
    </source>
</evidence>
<dbReference type="SUPFAM" id="SSF56281">
    <property type="entry name" value="Metallo-hydrolase/oxidoreductase"/>
    <property type="match status" value="1"/>
</dbReference>
<dbReference type="PANTHER" id="PTHR46233">
    <property type="entry name" value="HYDROXYACYLGLUTATHIONE HYDROLASE GLOC"/>
    <property type="match status" value="1"/>
</dbReference>
<comment type="cofactor">
    <cofactor evidence="1">
        <name>Zn(2+)</name>
        <dbReference type="ChEBI" id="CHEBI:29105"/>
    </cofactor>
</comment>
<organism evidence="7 8">
    <name type="scientific">Tritrichomonas musculus</name>
    <dbReference type="NCBI Taxonomy" id="1915356"/>
    <lineage>
        <taxon>Eukaryota</taxon>
        <taxon>Metamonada</taxon>
        <taxon>Parabasalia</taxon>
        <taxon>Tritrichomonadida</taxon>
        <taxon>Tritrichomonadidae</taxon>
        <taxon>Tritrichomonas</taxon>
    </lineage>
</organism>
<dbReference type="Proteomes" id="UP001470230">
    <property type="component" value="Unassembled WGS sequence"/>
</dbReference>